<reference evidence="2 3" key="1">
    <citation type="submission" date="2018-03" db="EMBL/GenBank/DDBJ databases">
        <title>Phage therapy in agriculture - a green tech approach to combat plant pathogenic bacteria.</title>
        <authorList>
            <person name="Carstens A.B."/>
            <person name="Djurhuus A.M."/>
            <person name="Hansen L.H."/>
        </authorList>
    </citation>
    <scope>NUCLEOTIDE SEQUENCE [LARGE SCALE GENOMIC DNA]</scope>
</reference>
<evidence type="ECO:0000313" key="3">
    <source>
        <dbReference type="Proteomes" id="UP000246901"/>
    </source>
</evidence>
<keyword evidence="3" id="KW-1185">Reference proteome</keyword>
<feature type="compositionally biased region" description="Basic and acidic residues" evidence="1">
    <location>
        <begin position="105"/>
        <end position="123"/>
    </location>
</feature>
<dbReference type="Proteomes" id="UP000246901">
    <property type="component" value="Segment"/>
</dbReference>
<accession>A0A2S1GSM7</accession>
<evidence type="ECO:0000313" key="2">
    <source>
        <dbReference type="EMBL" id="AWD92400.1"/>
    </source>
</evidence>
<sequence length="206" mass="23225">MRVFKVEFKYIYVNPDGADVEQKKLEIINRRVSALSSVDYLLDEEELKTFGRYGANSVILNELSLLDLMTSIPDEIESIKQVKTGKTTSDIISAINQASDRFERMAKGSEDQHEGERTWDRSGRRPYKGYNDHTGTHISNNVMTSFNQVLLMEDACTDNLQDHLNEGWRVIAVCPQAARRPDYILGKFNPDIVSNPGSAPGIALRA</sequence>
<proteinExistence type="predicted"/>
<dbReference type="GeneID" id="54991488"/>
<dbReference type="RefSeq" id="YP_009800981.1">
    <property type="nucleotide sequence ID" value="NC_047962.1"/>
</dbReference>
<dbReference type="KEGG" id="vg:54991488"/>
<dbReference type="EMBL" id="MH059633">
    <property type="protein sequence ID" value="AWD92400.1"/>
    <property type="molecule type" value="Genomic_DNA"/>
</dbReference>
<protein>
    <submittedName>
        <fullName evidence="2">Uncharacterized protein</fullName>
    </submittedName>
</protein>
<name>A0A2S1GSM7_9CAUD</name>
<evidence type="ECO:0000256" key="1">
    <source>
        <dbReference type="SAM" id="MobiDB-lite"/>
    </source>
</evidence>
<feature type="region of interest" description="Disordered" evidence="1">
    <location>
        <begin position="105"/>
        <end position="133"/>
    </location>
</feature>
<organism evidence="2 3">
    <name type="scientific">Xanthomonas phage Carpasina</name>
    <dbReference type="NCBI Taxonomy" id="2163636"/>
    <lineage>
        <taxon>Viruses</taxon>
        <taxon>Duplodnaviria</taxon>
        <taxon>Heunggongvirae</taxon>
        <taxon>Uroviricota</taxon>
        <taxon>Caudoviricetes</taxon>
        <taxon>Lindbergviridae</taxon>
        <taxon>Carpasinavirus</taxon>
        <taxon>Carpasinavirus carpasina</taxon>
    </lineage>
</organism>